<dbReference type="InterPro" id="IPR002881">
    <property type="entry name" value="DUF58"/>
</dbReference>
<evidence type="ECO:0000313" key="4">
    <source>
        <dbReference type="EMBL" id="MDT3315970.1"/>
    </source>
</evidence>
<evidence type="ECO:0000313" key="5">
    <source>
        <dbReference type="Proteomes" id="UP001251849"/>
    </source>
</evidence>
<dbReference type="PANTHER" id="PTHR34351:SF1">
    <property type="entry name" value="SLR1927 PROTEIN"/>
    <property type="match status" value="1"/>
</dbReference>
<proteinExistence type="predicted"/>
<evidence type="ECO:0000256" key="2">
    <source>
        <dbReference type="SAM" id="Phobius"/>
    </source>
</evidence>
<keyword evidence="2" id="KW-1133">Transmembrane helix</keyword>
<comment type="caution">
    <text evidence="4">The sequence shown here is derived from an EMBL/GenBank/DDBJ whole genome shotgun (WGS) entry which is preliminary data.</text>
</comment>
<accession>A0ABU3G831</accession>
<keyword evidence="2" id="KW-0472">Membrane</keyword>
<name>A0ABU3G831_9MICO</name>
<keyword evidence="2" id="KW-0812">Transmembrane</keyword>
<reference evidence="4 5" key="1">
    <citation type="submission" date="2023-08" db="EMBL/GenBank/DDBJ databases">
        <title>Microbacterium aquilitoris sp. nov. and Microbacterium gwkjibeachense sp. nov., isolated from beach.</title>
        <authorList>
            <person name="Lee S.D."/>
            <person name="Yang H."/>
            <person name="Kim I."/>
        </authorList>
    </citation>
    <scope>NUCLEOTIDE SEQUENCE [LARGE SCALE GENOMIC DNA]</scope>
    <source>
        <strain evidence="4 5">KSW4-11</strain>
    </source>
</reference>
<protein>
    <submittedName>
        <fullName evidence="4">DUF58 domain-containing protein</fullName>
    </submittedName>
</protein>
<dbReference type="Proteomes" id="UP001251849">
    <property type="component" value="Unassembled WGS sequence"/>
</dbReference>
<feature type="region of interest" description="Disordered" evidence="1">
    <location>
        <begin position="1"/>
        <end position="38"/>
    </location>
</feature>
<dbReference type="RefSeq" id="WP_311860652.1">
    <property type="nucleotide sequence ID" value="NZ_JAUZVV010000001.1"/>
</dbReference>
<feature type="transmembrane region" description="Helical" evidence="2">
    <location>
        <begin position="62"/>
        <end position="88"/>
    </location>
</feature>
<feature type="domain" description="DUF58" evidence="3">
    <location>
        <begin position="255"/>
        <end position="383"/>
    </location>
</feature>
<gene>
    <name evidence="4" type="ORF">Q9S71_03960</name>
</gene>
<keyword evidence="5" id="KW-1185">Reference proteome</keyword>
<dbReference type="PANTHER" id="PTHR34351">
    <property type="entry name" value="SLR1927 PROTEIN-RELATED"/>
    <property type="match status" value="1"/>
</dbReference>
<dbReference type="EMBL" id="JAUZVV010000001">
    <property type="protein sequence ID" value="MDT3315970.1"/>
    <property type="molecule type" value="Genomic_DNA"/>
</dbReference>
<dbReference type="Pfam" id="PF01882">
    <property type="entry name" value="DUF58"/>
    <property type="match status" value="1"/>
</dbReference>
<feature type="transmembrane region" description="Helical" evidence="2">
    <location>
        <begin position="94"/>
        <end position="117"/>
    </location>
</feature>
<sequence>MTMTPETVATAPDAPGPSGVPADAPDETTDAPQLAPRQATRWEKVREDAGVWARRAGARIAVIADVIQVTGWVVIAAAVVLWITAFALGWQEAFVAAVVATILALLCAVFLFGRTAYDVDLDLTRTRVVVGERAVGALTLANRTSRSLLPSEVVLPVGAGRGLFQVPRLATGAEHEELFAIPTTARGVLAVGPVSVLRGDPLGLFERTHDRRQAVDLFVHPRTLPLDGLSLGQMRDLEGLPDQHLARDDVSFHALRDYQPGDDLRHVHWKSTARTGTLMVREYEQTRRSHFVVALSTHPGEYRDPEEFETAISIAGSIGLRALRDSRTLDVRTSAGKIRAESGRRYLDSLAAIETSKPREGGIVALAGILAAHSPDAAVAVLICGSTVDAGQLRLACSRVPFGVRTLAIIADSRLDAPALRRVGDADVMALGELDQLPNAIRKVLS</sequence>
<organism evidence="4 5">
    <name type="scientific">Microbacterium gawkjiense</name>
    <dbReference type="NCBI Taxonomy" id="3067309"/>
    <lineage>
        <taxon>Bacteria</taxon>
        <taxon>Bacillati</taxon>
        <taxon>Actinomycetota</taxon>
        <taxon>Actinomycetes</taxon>
        <taxon>Micrococcales</taxon>
        <taxon>Microbacteriaceae</taxon>
        <taxon>Microbacterium</taxon>
    </lineage>
</organism>
<evidence type="ECO:0000256" key="1">
    <source>
        <dbReference type="SAM" id="MobiDB-lite"/>
    </source>
</evidence>
<evidence type="ECO:0000259" key="3">
    <source>
        <dbReference type="Pfam" id="PF01882"/>
    </source>
</evidence>